<comment type="caution">
    <text evidence="2">The sequence shown here is derived from an EMBL/GenBank/DDBJ whole genome shotgun (WGS) entry which is preliminary data.</text>
</comment>
<accession>A0A5B7CGG0</accession>
<organism evidence="2 3">
    <name type="scientific">Portunus trituberculatus</name>
    <name type="common">Swimming crab</name>
    <name type="synonym">Neptunus trituberculatus</name>
    <dbReference type="NCBI Taxonomy" id="210409"/>
    <lineage>
        <taxon>Eukaryota</taxon>
        <taxon>Metazoa</taxon>
        <taxon>Ecdysozoa</taxon>
        <taxon>Arthropoda</taxon>
        <taxon>Crustacea</taxon>
        <taxon>Multicrustacea</taxon>
        <taxon>Malacostraca</taxon>
        <taxon>Eumalacostraca</taxon>
        <taxon>Eucarida</taxon>
        <taxon>Decapoda</taxon>
        <taxon>Pleocyemata</taxon>
        <taxon>Brachyura</taxon>
        <taxon>Eubrachyura</taxon>
        <taxon>Portunoidea</taxon>
        <taxon>Portunidae</taxon>
        <taxon>Portuninae</taxon>
        <taxon>Portunus</taxon>
    </lineage>
</organism>
<dbReference type="EMBL" id="VSRR010000026">
    <property type="protein sequence ID" value="MPC08358.1"/>
    <property type="molecule type" value="Genomic_DNA"/>
</dbReference>
<reference evidence="2 3" key="1">
    <citation type="submission" date="2019-05" db="EMBL/GenBank/DDBJ databases">
        <title>Another draft genome of Portunus trituberculatus and its Hox gene families provides insights of decapod evolution.</title>
        <authorList>
            <person name="Jeong J.-H."/>
            <person name="Song I."/>
            <person name="Kim S."/>
            <person name="Choi T."/>
            <person name="Kim D."/>
            <person name="Ryu S."/>
            <person name="Kim W."/>
        </authorList>
    </citation>
    <scope>NUCLEOTIDE SEQUENCE [LARGE SCALE GENOMIC DNA]</scope>
    <source>
        <tissue evidence="2">Muscle</tissue>
    </source>
</reference>
<feature type="region of interest" description="Disordered" evidence="1">
    <location>
        <begin position="99"/>
        <end position="126"/>
    </location>
</feature>
<sequence>MFAGNYSRDASWGMTVEVVVVVEAAQVMCLRSKGPECRCCWREGGTGGSVVQVHGDERTRSRQSSGVRRWRRIHMGPGNCWRVAYEDIQPTIYPSVPGRGTLGHLNRPRGAGAAGGPRRAMVPSMN</sequence>
<keyword evidence="3" id="KW-1185">Reference proteome</keyword>
<protein>
    <submittedName>
        <fullName evidence="2">Uncharacterized protein</fullName>
    </submittedName>
</protein>
<dbReference type="Proteomes" id="UP000324222">
    <property type="component" value="Unassembled WGS sequence"/>
</dbReference>
<evidence type="ECO:0000313" key="2">
    <source>
        <dbReference type="EMBL" id="MPC08358.1"/>
    </source>
</evidence>
<dbReference type="AlphaFoldDB" id="A0A5B7CGG0"/>
<evidence type="ECO:0000256" key="1">
    <source>
        <dbReference type="SAM" id="MobiDB-lite"/>
    </source>
</evidence>
<evidence type="ECO:0000313" key="3">
    <source>
        <dbReference type="Proteomes" id="UP000324222"/>
    </source>
</evidence>
<proteinExistence type="predicted"/>
<gene>
    <name evidence="2" type="ORF">E2C01_000944</name>
</gene>
<feature type="compositionally biased region" description="Low complexity" evidence="1">
    <location>
        <begin position="108"/>
        <end position="120"/>
    </location>
</feature>
<name>A0A5B7CGG0_PORTR</name>